<evidence type="ECO:0000313" key="2">
    <source>
        <dbReference type="Proteomes" id="UP000095281"/>
    </source>
</evidence>
<reference evidence="3" key="1">
    <citation type="submission" date="2016-11" db="UniProtKB">
        <authorList>
            <consortium name="WormBaseParasite"/>
        </authorList>
    </citation>
    <scope>IDENTIFICATION</scope>
</reference>
<evidence type="ECO:0000256" key="1">
    <source>
        <dbReference type="SAM" id="MobiDB-lite"/>
    </source>
</evidence>
<dbReference type="AlphaFoldDB" id="A0A1I8BGN1"/>
<dbReference type="Proteomes" id="UP000095281">
    <property type="component" value="Unplaced"/>
</dbReference>
<protein>
    <submittedName>
        <fullName evidence="3">INCENP_ARK-bind domain-containing protein</fullName>
    </submittedName>
</protein>
<accession>A0A1I8BGN1</accession>
<feature type="compositionally biased region" description="Polar residues" evidence="1">
    <location>
        <begin position="234"/>
        <end position="243"/>
    </location>
</feature>
<dbReference type="WBParaSite" id="MhA1_Contig2225.frz3.gene2">
    <property type="protein sequence ID" value="MhA1_Contig2225.frz3.gene2"/>
    <property type="gene ID" value="MhA1_Contig2225.frz3.gene2"/>
</dbReference>
<proteinExistence type="predicted"/>
<keyword evidence="2" id="KW-1185">Reference proteome</keyword>
<evidence type="ECO:0000313" key="3">
    <source>
        <dbReference type="WBParaSite" id="MhA1_Contig2225.frz3.gene2"/>
    </source>
</evidence>
<organism evidence="2 3">
    <name type="scientific">Meloidogyne hapla</name>
    <name type="common">Root-knot nematode worm</name>
    <dbReference type="NCBI Taxonomy" id="6305"/>
    <lineage>
        <taxon>Eukaryota</taxon>
        <taxon>Metazoa</taxon>
        <taxon>Ecdysozoa</taxon>
        <taxon>Nematoda</taxon>
        <taxon>Chromadorea</taxon>
        <taxon>Rhabditida</taxon>
        <taxon>Tylenchina</taxon>
        <taxon>Tylenchomorpha</taxon>
        <taxon>Tylenchoidea</taxon>
        <taxon>Meloidogynidae</taxon>
        <taxon>Meloidogyninae</taxon>
        <taxon>Meloidogyne</taxon>
    </lineage>
</organism>
<feature type="region of interest" description="Disordered" evidence="1">
    <location>
        <begin position="225"/>
        <end position="247"/>
    </location>
</feature>
<name>A0A1I8BGN1_MELHA</name>
<sequence length="401" mass="46339">MSEEENHKYSLLLLRLQRARDFFQNRKGVKMLNSGSSDNKEEIIEEINKISIKNSTKNDEENKKEDLERIMQLRDDKGKKEERNSRFLVDGAVIGKIQQKFNNKINEGNRTEKQNNGSLFYSKTKILNNDNVNTNILLRKIHRLRNLNNRKTTSTPRLVPFPVKKRQQNGQRVVPVRMQINNRQRGIRKRIKIPLKYTNSTKEIIPPIQNNLNWADIDEFFTDSITSSTTDNSPFNQQKSKQTNLKEELNWQRRGPNRRELGIKKLRKSGDNAGNLLEEEINEQFLENKEKEHNGMLNIASSSGGGSFAQETFENTGTHQNGVSLLQMPFTQKENIDTSPLVRAPKFNVVPLINNPQIKKSGPRRDGWVHIEGVSEIVDNSRLNGLLECCQEQSFGCRQIF</sequence>